<dbReference type="RefSeq" id="WP_170040083.1">
    <property type="nucleotide sequence ID" value="NZ_JABDTL010000002.1"/>
</dbReference>
<feature type="domain" description="Histidine kinase" evidence="5">
    <location>
        <begin position="153"/>
        <end position="376"/>
    </location>
</feature>
<feature type="domain" description="Response regulatory" evidence="6">
    <location>
        <begin position="8"/>
        <end position="124"/>
    </location>
</feature>
<dbReference type="InterPro" id="IPR036890">
    <property type="entry name" value="HATPase_C_sf"/>
</dbReference>
<reference evidence="7 8" key="1">
    <citation type="submission" date="2020-08" db="EMBL/GenBank/DDBJ databases">
        <title>Genomic Encyclopedia of Type Strains, Phase IV (KMG-IV): sequencing the most valuable type-strain genomes for metagenomic binning, comparative biology and taxonomic classification.</title>
        <authorList>
            <person name="Goeker M."/>
        </authorList>
    </citation>
    <scope>NUCLEOTIDE SEQUENCE [LARGE SCALE GENOMIC DNA]</scope>
    <source>
        <strain evidence="7 8">DSM 29007</strain>
    </source>
</reference>
<dbReference type="Gene3D" id="1.10.287.130">
    <property type="match status" value="1"/>
</dbReference>
<keyword evidence="3 4" id="KW-0597">Phosphoprotein</keyword>
<evidence type="ECO:0000313" key="8">
    <source>
        <dbReference type="Proteomes" id="UP000582837"/>
    </source>
</evidence>
<dbReference type="InterPro" id="IPR001789">
    <property type="entry name" value="Sig_transdc_resp-reg_receiver"/>
</dbReference>
<dbReference type="Gene3D" id="3.40.50.2300">
    <property type="match status" value="1"/>
</dbReference>
<evidence type="ECO:0000256" key="4">
    <source>
        <dbReference type="PROSITE-ProRule" id="PRU00169"/>
    </source>
</evidence>
<dbReference type="SUPFAM" id="SSF52172">
    <property type="entry name" value="CheY-like"/>
    <property type="match status" value="1"/>
</dbReference>
<evidence type="ECO:0000256" key="3">
    <source>
        <dbReference type="ARBA" id="ARBA00022553"/>
    </source>
</evidence>
<dbReference type="CDD" id="cd17538">
    <property type="entry name" value="REC_D1_PleD-like"/>
    <property type="match status" value="1"/>
</dbReference>
<dbReference type="InterPro" id="IPR004358">
    <property type="entry name" value="Sig_transdc_His_kin-like_C"/>
</dbReference>
<dbReference type="SUPFAM" id="SSF47384">
    <property type="entry name" value="Homodimeric domain of signal transducing histidine kinase"/>
    <property type="match status" value="1"/>
</dbReference>
<dbReference type="Pfam" id="PF00072">
    <property type="entry name" value="Response_reg"/>
    <property type="match status" value="1"/>
</dbReference>
<dbReference type="PRINTS" id="PR00344">
    <property type="entry name" value="BCTRLSENSOR"/>
</dbReference>
<evidence type="ECO:0000313" key="7">
    <source>
        <dbReference type="EMBL" id="MBB6073012.1"/>
    </source>
</evidence>
<feature type="modified residue" description="4-aspartylphosphate" evidence="4">
    <location>
        <position position="57"/>
    </location>
</feature>
<dbReference type="EC" id="2.7.13.3" evidence="2"/>
<organism evidence="7 8">
    <name type="scientific">Longimicrobium terrae</name>
    <dbReference type="NCBI Taxonomy" id="1639882"/>
    <lineage>
        <taxon>Bacteria</taxon>
        <taxon>Pseudomonadati</taxon>
        <taxon>Gemmatimonadota</taxon>
        <taxon>Longimicrobiia</taxon>
        <taxon>Longimicrobiales</taxon>
        <taxon>Longimicrobiaceae</taxon>
        <taxon>Longimicrobium</taxon>
    </lineage>
</organism>
<dbReference type="SMART" id="SM00387">
    <property type="entry name" value="HATPase_c"/>
    <property type="match status" value="1"/>
</dbReference>
<keyword evidence="7" id="KW-0418">Kinase</keyword>
<dbReference type="InterPro" id="IPR036097">
    <property type="entry name" value="HisK_dim/P_sf"/>
</dbReference>
<gene>
    <name evidence="7" type="ORF">HNQ61_004678</name>
</gene>
<dbReference type="Pfam" id="PF02518">
    <property type="entry name" value="HATPase_c"/>
    <property type="match status" value="1"/>
</dbReference>
<name>A0A841H4Z7_9BACT</name>
<dbReference type="PANTHER" id="PTHR43547:SF2">
    <property type="entry name" value="HYBRID SIGNAL TRANSDUCTION HISTIDINE KINASE C"/>
    <property type="match status" value="1"/>
</dbReference>
<dbReference type="InterPro" id="IPR003594">
    <property type="entry name" value="HATPase_dom"/>
</dbReference>
<dbReference type="CDD" id="cd00082">
    <property type="entry name" value="HisKA"/>
    <property type="match status" value="1"/>
</dbReference>
<dbReference type="Gene3D" id="3.30.565.10">
    <property type="entry name" value="Histidine kinase-like ATPase, C-terminal domain"/>
    <property type="match status" value="1"/>
</dbReference>
<dbReference type="SMART" id="SM00448">
    <property type="entry name" value="REC"/>
    <property type="match status" value="1"/>
</dbReference>
<dbReference type="PROSITE" id="PS50110">
    <property type="entry name" value="RESPONSE_REGULATORY"/>
    <property type="match status" value="1"/>
</dbReference>
<evidence type="ECO:0000256" key="1">
    <source>
        <dbReference type="ARBA" id="ARBA00000085"/>
    </source>
</evidence>
<protein>
    <recommendedName>
        <fullName evidence="2">histidine kinase</fullName>
        <ecNumber evidence="2">2.7.13.3</ecNumber>
    </recommendedName>
</protein>
<sequence>MSTAAAPLLLVVDDEPANVEVLRDLLEALDYRTLGAGSGTAALAAVRERRPDLVLLDVMMPGMNGFEVCRALKADPETAGIPVVFITALSAADDRVRGIDAGGDDFLTKPFSRPVLVARIRALLRLKAAQDELAESYRRLRQVEALKDDLARMVVHDLKGPLTGIMAGLEMVVDGDAGPLTEPQRRLLDDARDQGTDLLRLVDNLLDVARLDDPGVLPQVRHVDAARLLREVAAGWQVRAERDRARITVDAPAGVAMRADEGMVRRVVANLVGNALRHGGPGVQVRISAVRSQDPEGVQVTVADSGPGIAETDQELIFRKYGQAAEADSAAPSSVAGSGLGLTFCKLAVEAHGGRIWVQSRPGAGARFHFVLPERAKESA</sequence>
<comment type="catalytic activity">
    <reaction evidence="1">
        <text>ATP + protein L-histidine = ADP + protein N-phospho-L-histidine.</text>
        <dbReference type="EC" id="2.7.13.3"/>
    </reaction>
</comment>
<dbReference type="PROSITE" id="PS50109">
    <property type="entry name" value="HIS_KIN"/>
    <property type="match status" value="1"/>
</dbReference>
<proteinExistence type="predicted"/>
<comment type="caution">
    <text evidence="7">The sequence shown here is derived from an EMBL/GenBank/DDBJ whole genome shotgun (WGS) entry which is preliminary data.</text>
</comment>
<dbReference type="InterPro" id="IPR005467">
    <property type="entry name" value="His_kinase_dom"/>
</dbReference>
<accession>A0A841H4Z7</accession>
<dbReference type="PANTHER" id="PTHR43547">
    <property type="entry name" value="TWO-COMPONENT HISTIDINE KINASE"/>
    <property type="match status" value="1"/>
</dbReference>
<keyword evidence="8" id="KW-1185">Reference proteome</keyword>
<dbReference type="InterPro" id="IPR003661">
    <property type="entry name" value="HisK_dim/P_dom"/>
</dbReference>
<dbReference type="InterPro" id="IPR011006">
    <property type="entry name" value="CheY-like_superfamily"/>
</dbReference>
<dbReference type="SMART" id="SM00388">
    <property type="entry name" value="HisKA"/>
    <property type="match status" value="1"/>
</dbReference>
<evidence type="ECO:0000259" key="5">
    <source>
        <dbReference type="PROSITE" id="PS50109"/>
    </source>
</evidence>
<dbReference type="Proteomes" id="UP000582837">
    <property type="component" value="Unassembled WGS sequence"/>
</dbReference>
<dbReference type="SUPFAM" id="SSF55874">
    <property type="entry name" value="ATPase domain of HSP90 chaperone/DNA topoisomerase II/histidine kinase"/>
    <property type="match status" value="1"/>
</dbReference>
<dbReference type="EMBL" id="JACHIA010000020">
    <property type="protein sequence ID" value="MBB6073012.1"/>
    <property type="molecule type" value="Genomic_DNA"/>
</dbReference>
<dbReference type="GO" id="GO:0000155">
    <property type="term" value="F:phosphorelay sensor kinase activity"/>
    <property type="evidence" value="ECO:0007669"/>
    <property type="project" value="InterPro"/>
</dbReference>
<evidence type="ECO:0000256" key="2">
    <source>
        <dbReference type="ARBA" id="ARBA00012438"/>
    </source>
</evidence>
<keyword evidence="7" id="KW-0808">Transferase</keyword>
<dbReference type="AlphaFoldDB" id="A0A841H4Z7"/>
<evidence type="ECO:0000259" key="6">
    <source>
        <dbReference type="PROSITE" id="PS50110"/>
    </source>
</evidence>
<dbReference type="CDD" id="cd00075">
    <property type="entry name" value="HATPase"/>
    <property type="match status" value="1"/>
</dbReference>
<dbReference type="Pfam" id="PF00512">
    <property type="entry name" value="HisKA"/>
    <property type="match status" value="1"/>
</dbReference>